<keyword evidence="4" id="KW-1185">Reference proteome</keyword>
<comment type="caution">
    <text evidence="3">The sequence shown here is derived from an EMBL/GenBank/DDBJ whole genome shotgun (WGS) entry which is preliminary data.</text>
</comment>
<keyword evidence="2" id="KW-1133">Transmembrane helix</keyword>
<dbReference type="PANTHER" id="PTHR35550:SF2">
    <property type="entry name" value="OS05G0401200 PROTEIN"/>
    <property type="match status" value="1"/>
</dbReference>
<evidence type="ECO:0000313" key="4">
    <source>
        <dbReference type="Proteomes" id="UP001415857"/>
    </source>
</evidence>
<keyword evidence="2" id="KW-0472">Membrane</keyword>
<name>A0AAP0NAA9_LIQFO</name>
<gene>
    <name evidence="3" type="ORF">L1049_000356</name>
</gene>
<reference evidence="3 4" key="1">
    <citation type="journal article" date="2024" name="Plant J.">
        <title>Genome sequences and population genomics reveal climatic adaptation and genomic divergence between two closely related sweetgum species.</title>
        <authorList>
            <person name="Xu W.Q."/>
            <person name="Ren C.Q."/>
            <person name="Zhang X.Y."/>
            <person name="Comes H.P."/>
            <person name="Liu X.H."/>
            <person name="Li Y.G."/>
            <person name="Kettle C.J."/>
            <person name="Jalonen R."/>
            <person name="Gaisberger H."/>
            <person name="Ma Y.Z."/>
            <person name="Qiu Y.X."/>
        </authorList>
    </citation>
    <scope>NUCLEOTIDE SEQUENCE [LARGE SCALE GENOMIC DNA]</scope>
    <source>
        <strain evidence="3">Hangzhou</strain>
    </source>
</reference>
<feature type="compositionally biased region" description="Basic and acidic residues" evidence="1">
    <location>
        <begin position="96"/>
        <end position="129"/>
    </location>
</feature>
<keyword evidence="2" id="KW-0812">Transmembrane</keyword>
<proteinExistence type="predicted"/>
<dbReference type="InterPro" id="IPR021467">
    <property type="entry name" value="DUF3119"/>
</dbReference>
<evidence type="ECO:0000313" key="3">
    <source>
        <dbReference type="EMBL" id="KAK9268601.1"/>
    </source>
</evidence>
<sequence length="142" mass="15874">MASALLWTSRFLPSQNREVGGFVRNWKGSFYGKVISNKSFMRRDISISHGSCAVVASVLGKKVKNIGTVIPDPDYRIPIVLLGGLLCILLLCVNTEKEQRRVSRPPEKKTKPPKKYEHGNSKAGDRSNSEDILYLNSNISRK</sequence>
<dbReference type="EMBL" id="JBBPBK010000015">
    <property type="protein sequence ID" value="KAK9268601.1"/>
    <property type="molecule type" value="Genomic_DNA"/>
</dbReference>
<feature type="transmembrane region" description="Helical" evidence="2">
    <location>
        <begin position="75"/>
        <end position="94"/>
    </location>
</feature>
<feature type="region of interest" description="Disordered" evidence="1">
    <location>
        <begin position="96"/>
        <end position="142"/>
    </location>
</feature>
<organism evidence="3 4">
    <name type="scientific">Liquidambar formosana</name>
    <name type="common">Formosan gum</name>
    <dbReference type="NCBI Taxonomy" id="63359"/>
    <lineage>
        <taxon>Eukaryota</taxon>
        <taxon>Viridiplantae</taxon>
        <taxon>Streptophyta</taxon>
        <taxon>Embryophyta</taxon>
        <taxon>Tracheophyta</taxon>
        <taxon>Spermatophyta</taxon>
        <taxon>Magnoliopsida</taxon>
        <taxon>eudicotyledons</taxon>
        <taxon>Gunneridae</taxon>
        <taxon>Pentapetalae</taxon>
        <taxon>Saxifragales</taxon>
        <taxon>Altingiaceae</taxon>
        <taxon>Liquidambar</taxon>
    </lineage>
</organism>
<evidence type="ECO:0000256" key="2">
    <source>
        <dbReference type="SAM" id="Phobius"/>
    </source>
</evidence>
<dbReference type="PANTHER" id="PTHR35550">
    <property type="match status" value="1"/>
</dbReference>
<accession>A0AAP0NAA9</accession>
<dbReference type="Proteomes" id="UP001415857">
    <property type="component" value="Unassembled WGS sequence"/>
</dbReference>
<protein>
    <submittedName>
        <fullName evidence="3">Uncharacterized protein</fullName>
    </submittedName>
</protein>
<dbReference type="AlphaFoldDB" id="A0AAP0NAA9"/>
<evidence type="ECO:0000256" key="1">
    <source>
        <dbReference type="SAM" id="MobiDB-lite"/>
    </source>
</evidence>